<keyword evidence="1" id="KW-0812">Transmembrane</keyword>
<accession>A0A419R226</accession>
<gene>
    <name evidence="2" type="ORF">D6858_08270</name>
</gene>
<keyword evidence="1" id="KW-1133">Transmembrane helix</keyword>
<dbReference type="RefSeq" id="WP_120108935.1">
    <property type="nucleotide sequence ID" value="NZ_RAHJ01000018.1"/>
</dbReference>
<dbReference type="OrthoDB" id="7428717at2"/>
<name>A0A419R226_9SPHN</name>
<sequence length="137" mass="14352">MNALRVLIRQHRHLALALVMLAFCIKAAIPAGFMLSPANNTVLTVTICTDGTGALRQMKLVIPTTQGERGSSADHAKKDGHCGFTSLSHAALGGADGVLLALAFAFILVLGFAPARVLPFTPALYLRPPLRGPPATV</sequence>
<keyword evidence="1" id="KW-0472">Membrane</keyword>
<dbReference type="AlphaFoldDB" id="A0A419R226"/>
<evidence type="ECO:0000313" key="2">
    <source>
        <dbReference type="EMBL" id="RJX67932.1"/>
    </source>
</evidence>
<protein>
    <recommendedName>
        <fullName evidence="4">DUF2946 domain-containing protein</fullName>
    </recommendedName>
</protein>
<keyword evidence="3" id="KW-1185">Reference proteome</keyword>
<reference evidence="2 3" key="1">
    <citation type="submission" date="2018-09" db="EMBL/GenBank/DDBJ databases">
        <title>Altererythrobacter sp.Ery1 and Ery12, the genome sequencing of novel strains in genus Alterythrobacter.</title>
        <authorList>
            <person name="Cheng H."/>
            <person name="Wu Y.-H."/>
            <person name="Fang C."/>
            <person name="Xu X.-W."/>
        </authorList>
    </citation>
    <scope>NUCLEOTIDE SEQUENCE [LARGE SCALE GENOMIC DNA]</scope>
    <source>
        <strain evidence="2 3">Ery12</strain>
    </source>
</reference>
<evidence type="ECO:0000256" key="1">
    <source>
        <dbReference type="SAM" id="Phobius"/>
    </source>
</evidence>
<organism evidence="2 3">
    <name type="scientific">Tsuneonella suprasediminis</name>
    <dbReference type="NCBI Taxonomy" id="2306996"/>
    <lineage>
        <taxon>Bacteria</taxon>
        <taxon>Pseudomonadati</taxon>
        <taxon>Pseudomonadota</taxon>
        <taxon>Alphaproteobacteria</taxon>
        <taxon>Sphingomonadales</taxon>
        <taxon>Erythrobacteraceae</taxon>
        <taxon>Tsuneonella</taxon>
    </lineage>
</organism>
<evidence type="ECO:0000313" key="3">
    <source>
        <dbReference type="Proteomes" id="UP000284322"/>
    </source>
</evidence>
<dbReference type="EMBL" id="RAHJ01000018">
    <property type="protein sequence ID" value="RJX67932.1"/>
    <property type="molecule type" value="Genomic_DNA"/>
</dbReference>
<proteinExistence type="predicted"/>
<comment type="caution">
    <text evidence="2">The sequence shown here is derived from an EMBL/GenBank/DDBJ whole genome shotgun (WGS) entry which is preliminary data.</text>
</comment>
<dbReference type="Proteomes" id="UP000284322">
    <property type="component" value="Unassembled WGS sequence"/>
</dbReference>
<evidence type="ECO:0008006" key="4">
    <source>
        <dbReference type="Google" id="ProtNLM"/>
    </source>
</evidence>
<dbReference type="InterPro" id="IPR021333">
    <property type="entry name" value="DUF2946"/>
</dbReference>
<feature type="transmembrane region" description="Helical" evidence="1">
    <location>
        <begin position="97"/>
        <end position="118"/>
    </location>
</feature>
<dbReference type="Pfam" id="PF11162">
    <property type="entry name" value="DUF2946"/>
    <property type="match status" value="1"/>
</dbReference>